<evidence type="ECO:0000256" key="7">
    <source>
        <dbReference type="ARBA" id="ARBA00023136"/>
    </source>
</evidence>
<dbReference type="EMBL" id="JAFLNC010000002">
    <property type="protein sequence ID" value="MBO0333270.1"/>
    <property type="molecule type" value="Genomic_DNA"/>
</dbReference>
<evidence type="ECO:0000256" key="6">
    <source>
        <dbReference type="ARBA" id="ARBA00022989"/>
    </source>
</evidence>
<dbReference type="PANTHER" id="PTHR30625:SF15">
    <property type="entry name" value="BIOPOLYMER TRANSPORT PROTEIN EXBB"/>
    <property type="match status" value="1"/>
</dbReference>
<dbReference type="RefSeq" id="WP_207043452.1">
    <property type="nucleotide sequence ID" value="NZ_JAFLNC010000002.1"/>
</dbReference>
<name>A0ABS3F427_9PROT</name>
<dbReference type="Proteomes" id="UP000664761">
    <property type="component" value="Unassembled WGS sequence"/>
</dbReference>
<evidence type="ECO:0000313" key="11">
    <source>
        <dbReference type="EMBL" id="MBO0333270.1"/>
    </source>
</evidence>
<dbReference type="Pfam" id="PF01618">
    <property type="entry name" value="MotA_ExbB"/>
    <property type="match status" value="1"/>
</dbReference>
<accession>A0ABS3F427</accession>
<keyword evidence="2 8" id="KW-0813">Transport</keyword>
<keyword evidence="3" id="KW-1003">Cell membrane</keyword>
<keyword evidence="5 8" id="KW-0653">Protein transport</keyword>
<comment type="caution">
    <text evidence="11">The sequence shown here is derived from an EMBL/GenBank/DDBJ whole genome shotgun (WGS) entry which is preliminary data.</text>
</comment>
<evidence type="ECO:0000256" key="2">
    <source>
        <dbReference type="ARBA" id="ARBA00022448"/>
    </source>
</evidence>
<reference evidence="11 12" key="1">
    <citation type="submission" date="2021-03" db="EMBL/GenBank/DDBJ databases">
        <title>Sneathiella sp. CAU 1612 isolated from Kang Won-do.</title>
        <authorList>
            <person name="Kim W."/>
        </authorList>
    </citation>
    <scope>NUCLEOTIDE SEQUENCE [LARGE SCALE GENOMIC DNA]</scope>
    <source>
        <strain evidence="11 12">CAU 1612</strain>
    </source>
</reference>
<evidence type="ECO:0000256" key="4">
    <source>
        <dbReference type="ARBA" id="ARBA00022692"/>
    </source>
</evidence>
<sequence length="202" mass="22493">MLPEWLSFALPYWFSQMGIMAWPLAICSILAGAVGLERLFFIFRAAVRSKIRYEQLADYLWANKNQPKVVRDELVGVALNDFRRPYYNGIKLLRLIGMISPIIGLLGTILGIIAAFKVISVQTGPVSPALIADGLWEAMLTTAAGLMIALPALLMAHFFSAFSDRQLEGFCLELNRLSLSFEMAKHEPTSEVVALKTEARRS</sequence>
<keyword evidence="4 9" id="KW-0812">Transmembrane</keyword>
<evidence type="ECO:0000313" key="12">
    <source>
        <dbReference type="Proteomes" id="UP000664761"/>
    </source>
</evidence>
<dbReference type="InterPro" id="IPR050790">
    <property type="entry name" value="ExbB/TolQ_transport"/>
</dbReference>
<comment type="subcellular location">
    <subcellularLocation>
        <location evidence="1">Cell membrane</location>
        <topology evidence="1">Multi-pass membrane protein</topology>
    </subcellularLocation>
    <subcellularLocation>
        <location evidence="8">Membrane</location>
        <topology evidence="8">Multi-pass membrane protein</topology>
    </subcellularLocation>
</comment>
<dbReference type="InterPro" id="IPR002898">
    <property type="entry name" value="MotA_ExbB_proton_chnl"/>
</dbReference>
<feature type="transmembrane region" description="Helical" evidence="9">
    <location>
        <begin position="20"/>
        <end position="43"/>
    </location>
</feature>
<protein>
    <submittedName>
        <fullName evidence="11">MotA/TolQ/ExbB proton channel family protein</fullName>
    </submittedName>
</protein>
<proteinExistence type="inferred from homology"/>
<dbReference type="PANTHER" id="PTHR30625">
    <property type="entry name" value="PROTEIN TOLQ"/>
    <property type="match status" value="1"/>
</dbReference>
<evidence type="ECO:0000256" key="1">
    <source>
        <dbReference type="ARBA" id="ARBA00004651"/>
    </source>
</evidence>
<keyword evidence="12" id="KW-1185">Reference proteome</keyword>
<evidence type="ECO:0000256" key="8">
    <source>
        <dbReference type="RuleBase" id="RU004057"/>
    </source>
</evidence>
<evidence type="ECO:0000259" key="10">
    <source>
        <dbReference type="Pfam" id="PF01618"/>
    </source>
</evidence>
<organism evidence="11 12">
    <name type="scientific">Sneathiella sedimenti</name>
    <dbReference type="NCBI Taxonomy" id="2816034"/>
    <lineage>
        <taxon>Bacteria</taxon>
        <taxon>Pseudomonadati</taxon>
        <taxon>Pseudomonadota</taxon>
        <taxon>Alphaproteobacteria</taxon>
        <taxon>Sneathiellales</taxon>
        <taxon>Sneathiellaceae</taxon>
        <taxon>Sneathiella</taxon>
    </lineage>
</organism>
<feature type="domain" description="MotA/TolQ/ExbB proton channel" evidence="10">
    <location>
        <begin position="55"/>
        <end position="168"/>
    </location>
</feature>
<feature type="transmembrane region" description="Helical" evidence="9">
    <location>
        <begin position="139"/>
        <end position="159"/>
    </location>
</feature>
<keyword evidence="6 9" id="KW-1133">Transmembrane helix</keyword>
<evidence type="ECO:0000256" key="5">
    <source>
        <dbReference type="ARBA" id="ARBA00022927"/>
    </source>
</evidence>
<keyword evidence="7 9" id="KW-0472">Membrane</keyword>
<evidence type="ECO:0000256" key="9">
    <source>
        <dbReference type="SAM" id="Phobius"/>
    </source>
</evidence>
<evidence type="ECO:0000256" key="3">
    <source>
        <dbReference type="ARBA" id="ARBA00022475"/>
    </source>
</evidence>
<feature type="transmembrane region" description="Helical" evidence="9">
    <location>
        <begin position="92"/>
        <end position="119"/>
    </location>
</feature>
<comment type="similarity">
    <text evidence="8">Belongs to the exbB/tolQ family.</text>
</comment>
<gene>
    <name evidence="11" type="ORF">J0X12_06585</name>
</gene>